<accession>A0A0E9S0W5</accession>
<evidence type="ECO:0000313" key="1">
    <source>
        <dbReference type="EMBL" id="JAH34275.1"/>
    </source>
</evidence>
<protein>
    <submittedName>
        <fullName evidence="1">Uncharacterized protein</fullName>
    </submittedName>
</protein>
<proteinExistence type="predicted"/>
<dbReference type="AlphaFoldDB" id="A0A0E9S0W5"/>
<dbReference type="EMBL" id="GBXM01074302">
    <property type="protein sequence ID" value="JAH34275.1"/>
    <property type="molecule type" value="Transcribed_RNA"/>
</dbReference>
<reference evidence="1" key="1">
    <citation type="submission" date="2014-11" db="EMBL/GenBank/DDBJ databases">
        <authorList>
            <person name="Amaro Gonzalez C."/>
        </authorList>
    </citation>
    <scope>NUCLEOTIDE SEQUENCE</scope>
</reference>
<reference evidence="1" key="2">
    <citation type="journal article" date="2015" name="Fish Shellfish Immunol.">
        <title>Early steps in the European eel (Anguilla anguilla)-Vibrio vulnificus interaction in the gills: Role of the RtxA13 toxin.</title>
        <authorList>
            <person name="Callol A."/>
            <person name="Pajuelo D."/>
            <person name="Ebbesson L."/>
            <person name="Teles M."/>
            <person name="MacKenzie S."/>
            <person name="Amaro C."/>
        </authorList>
    </citation>
    <scope>NUCLEOTIDE SEQUENCE</scope>
</reference>
<organism evidence="1">
    <name type="scientific">Anguilla anguilla</name>
    <name type="common">European freshwater eel</name>
    <name type="synonym">Muraena anguilla</name>
    <dbReference type="NCBI Taxonomy" id="7936"/>
    <lineage>
        <taxon>Eukaryota</taxon>
        <taxon>Metazoa</taxon>
        <taxon>Chordata</taxon>
        <taxon>Craniata</taxon>
        <taxon>Vertebrata</taxon>
        <taxon>Euteleostomi</taxon>
        <taxon>Actinopterygii</taxon>
        <taxon>Neopterygii</taxon>
        <taxon>Teleostei</taxon>
        <taxon>Anguilliformes</taxon>
        <taxon>Anguillidae</taxon>
        <taxon>Anguilla</taxon>
    </lineage>
</organism>
<name>A0A0E9S0W5_ANGAN</name>
<sequence length="27" mass="2796">MGSKSRSDSQTTYPKCGLCPGCLSGEC</sequence>